<keyword evidence="2 7" id="KW-0813">Transport</keyword>
<dbReference type="AlphaFoldDB" id="A0A1M7Z329"/>
<name>A0A1M7Z329_9BACT</name>
<comment type="subcellular location">
    <subcellularLocation>
        <location evidence="1 7">Cell outer membrane</location>
        <topology evidence="1 7">Multi-pass membrane protein</topology>
    </subcellularLocation>
</comment>
<dbReference type="InterPro" id="IPR023997">
    <property type="entry name" value="TonB-dep_OMP_SusC/RagA_CS"/>
</dbReference>
<dbReference type="EMBL" id="FRXN01000001">
    <property type="protein sequence ID" value="SHO59369.1"/>
    <property type="molecule type" value="Genomic_DNA"/>
</dbReference>
<dbReference type="Gene3D" id="2.170.130.10">
    <property type="entry name" value="TonB-dependent receptor, plug domain"/>
    <property type="match status" value="1"/>
</dbReference>
<evidence type="ECO:0000256" key="8">
    <source>
        <dbReference type="SAM" id="SignalP"/>
    </source>
</evidence>
<dbReference type="SUPFAM" id="SSF49464">
    <property type="entry name" value="Carboxypeptidase regulatory domain-like"/>
    <property type="match status" value="1"/>
</dbReference>
<evidence type="ECO:0000256" key="3">
    <source>
        <dbReference type="ARBA" id="ARBA00022452"/>
    </source>
</evidence>
<dbReference type="Pfam" id="PF13715">
    <property type="entry name" value="CarbopepD_reg_2"/>
    <property type="match status" value="1"/>
</dbReference>
<dbReference type="NCBIfam" id="TIGR04056">
    <property type="entry name" value="OMP_RagA_SusC"/>
    <property type="match status" value="1"/>
</dbReference>
<dbReference type="Gene3D" id="2.60.40.1120">
    <property type="entry name" value="Carboxypeptidase-like, regulatory domain"/>
    <property type="match status" value="1"/>
</dbReference>
<dbReference type="PROSITE" id="PS52016">
    <property type="entry name" value="TONB_DEPENDENT_REC_3"/>
    <property type="match status" value="1"/>
</dbReference>
<dbReference type="NCBIfam" id="TIGR04057">
    <property type="entry name" value="SusC_RagA_signa"/>
    <property type="match status" value="1"/>
</dbReference>
<dbReference type="InterPro" id="IPR008969">
    <property type="entry name" value="CarboxyPept-like_regulatory"/>
</dbReference>
<dbReference type="InterPro" id="IPR039426">
    <property type="entry name" value="TonB-dep_rcpt-like"/>
</dbReference>
<evidence type="ECO:0000256" key="1">
    <source>
        <dbReference type="ARBA" id="ARBA00004571"/>
    </source>
</evidence>
<keyword evidence="4 7" id="KW-0812">Transmembrane</keyword>
<keyword evidence="11" id="KW-1185">Reference proteome</keyword>
<evidence type="ECO:0000256" key="6">
    <source>
        <dbReference type="ARBA" id="ARBA00023237"/>
    </source>
</evidence>
<feature type="signal peptide" evidence="8">
    <location>
        <begin position="1"/>
        <end position="21"/>
    </location>
</feature>
<dbReference type="InterPro" id="IPR036942">
    <property type="entry name" value="Beta-barrel_TonB_sf"/>
</dbReference>
<dbReference type="GO" id="GO:0009279">
    <property type="term" value="C:cell outer membrane"/>
    <property type="evidence" value="ECO:0007669"/>
    <property type="project" value="UniProtKB-SubCell"/>
</dbReference>
<evidence type="ECO:0000313" key="11">
    <source>
        <dbReference type="Proteomes" id="UP000184609"/>
    </source>
</evidence>
<dbReference type="InterPro" id="IPR023996">
    <property type="entry name" value="TonB-dep_OMP_SusC/RagA"/>
</dbReference>
<keyword evidence="6 7" id="KW-0998">Cell outer membrane</keyword>
<dbReference type="InterPro" id="IPR037066">
    <property type="entry name" value="Plug_dom_sf"/>
</dbReference>
<organism evidence="10 11">
    <name type="scientific">Algoriphagus zhangzhouensis</name>
    <dbReference type="NCBI Taxonomy" id="1073327"/>
    <lineage>
        <taxon>Bacteria</taxon>
        <taxon>Pseudomonadati</taxon>
        <taxon>Bacteroidota</taxon>
        <taxon>Cytophagia</taxon>
        <taxon>Cytophagales</taxon>
        <taxon>Cyclobacteriaceae</taxon>
        <taxon>Algoriphagus</taxon>
    </lineage>
</organism>
<protein>
    <submittedName>
        <fullName evidence="10">TonB-linked outer membrane protein, SusC/RagA family</fullName>
    </submittedName>
</protein>
<evidence type="ECO:0000256" key="5">
    <source>
        <dbReference type="ARBA" id="ARBA00023136"/>
    </source>
</evidence>
<evidence type="ECO:0000259" key="9">
    <source>
        <dbReference type="Pfam" id="PF07715"/>
    </source>
</evidence>
<sequence>MRKSIPLIIIVLLALSTSVFAQTKKVSVNVKDLSFPEFFEEIRKQTDYSFFFNDKKIAELDRITISKSDITVKELLTIVLRPTTMTYKMVDGVIVIVDREPVNQTVSVNGTVIEKESGDPLPGVNIRIKGSVLGTVTDLDGNFHINLPGTLASGSTHPILVFSFMGYAAQEVEIDSQERVYVALESESMDIDEFVVTGYQIIDKTELTSSIASVTAEDLDIVPAITVDRMLEGKAPGLMVNNISSTPGAAAKVRVRGGSTFTGNQSPLWVVDGIIYSDPVPLSASDINSFDNVNIIGNALTGINPSDIAKIDILKDASATAIYGTQAANGVIVITTKRGEKGAPSLNYSGGYSFTQAPHYSNFNLMNSLERIDVSREMYERNLGYSGSYENVDRLGYEGALINLWDGTYTYQEFQDRVGYLETLNSDWFGELFRNSFSQKHSVSASGGSESARYYFSLGYDNQQGAEQNVGLKRITARSNLDLDLRDNVVLSFRMNGSVQEGSYNHSSINSFNTAYYTSRTVPIYDENGEYFYQSQVILGSNDDQIYGRYNVLNEIANSEQNITNKDFSIVASLRWEFLENFRFTSQASFRNTTNLTEEWITEDAFYTAKLRSYDAFEDLVQRQVDNNSMVPFGGVYNGGMVNQDYYSITNQLNYNKSINNRHVINVNLGQEARSTKYWGATGFTVPGYNHFQGRGFVALPAPSFTVDDNSNTVLNFADYNYDAMINWLTTRGNLNVYPKITDRTINNLSVFGIFNYIYDNRYIFNFNLRSDGSNTFGQYERYKFKPTWSVSTRWNIHNEAFWNRNNIFDELAFRASYGVRGTMPGSSPYLIITNYGKNNATYYPENTSFLSEFPNANLRWEKTQTTDFGLNYSLLGGRISGAFDYSYSRSTDLLQGRPVSLVNGTAVQMYNSGSKDVSSYEFMVQTINVKRGKFAWSTHLNFSYDRDRVLQGFEDGAERNLTIYNYLQGNIYREGFPTNGFFSYQFDGLTEEGLPTFKHLDEGDMTAEEQLQAALTYEGSRVPLYYGGFGTQFRMGNFRLAANFTYKLGYKTRLLNLFNGNQNLPLPYENMHSDFNDRWRNPGDELTTDIPALTNHNMAFSSSTAADGYSRIYVSNYGTVVPEGTNAWWMYDYSDARVVKADHIRFQTLTLSYNVPNHVINKAGISNLTLGLQGSNIAVWSFDKRLNGQDPEQVSGIGLPSVPSYSFSINMGF</sequence>
<gene>
    <name evidence="10" type="ORF">SAMN04488108_0004</name>
</gene>
<evidence type="ECO:0000256" key="7">
    <source>
        <dbReference type="PROSITE-ProRule" id="PRU01360"/>
    </source>
</evidence>
<proteinExistence type="inferred from homology"/>
<keyword evidence="3 7" id="KW-1134">Transmembrane beta strand</keyword>
<reference evidence="11" key="1">
    <citation type="submission" date="2016-12" db="EMBL/GenBank/DDBJ databases">
        <authorList>
            <person name="Varghese N."/>
            <person name="Submissions S."/>
        </authorList>
    </citation>
    <scope>NUCLEOTIDE SEQUENCE [LARGE SCALE GENOMIC DNA]</scope>
    <source>
        <strain evidence="11">DSM 25035</strain>
    </source>
</reference>
<keyword evidence="5 7" id="KW-0472">Membrane</keyword>
<feature type="domain" description="TonB-dependent receptor plug" evidence="9">
    <location>
        <begin position="204"/>
        <end position="331"/>
    </location>
</feature>
<dbReference type="Pfam" id="PF07715">
    <property type="entry name" value="Plug"/>
    <property type="match status" value="1"/>
</dbReference>
<dbReference type="SUPFAM" id="SSF56935">
    <property type="entry name" value="Porins"/>
    <property type="match status" value="1"/>
</dbReference>
<evidence type="ECO:0000256" key="4">
    <source>
        <dbReference type="ARBA" id="ARBA00022692"/>
    </source>
</evidence>
<dbReference type="Proteomes" id="UP000184609">
    <property type="component" value="Unassembled WGS sequence"/>
</dbReference>
<dbReference type="InterPro" id="IPR012910">
    <property type="entry name" value="Plug_dom"/>
</dbReference>
<accession>A0A1M7Z329</accession>
<evidence type="ECO:0000256" key="2">
    <source>
        <dbReference type="ARBA" id="ARBA00022448"/>
    </source>
</evidence>
<dbReference type="Gene3D" id="2.40.170.20">
    <property type="entry name" value="TonB-dependent receptor, beta-barrel domain"/>
    <property type="match status" value="1"/>
</dbReference>
<dbReference type="STRING" id="1073327.SAMN04488108_0004"/>
<dbReference type="RefSeq" id="WP_166669798.1">
    <property type="nucleotide sequence ID" value="NZ_FRXN01000001.1"/>
</dbReference>
<feature type="chain" id="PRO_5013133757" evidence="8">
    <location>
        <begin position="22"/>
        <end position="1214"/>
    </location>
</feature>
<evidence type="ECO:0000313" key="10">
    <source>
        <dbReference type="EMBL" id="SHO59369.1"/>
    </source>
</evidence>
<keyword evidence="8" id="KW-0732">Signal</keyword>
<comment type="similarity">
    <text evidence="7">Belongs to the TonB-dependent receptor family.</text>
</comment>